<evidence type="ECO:0000259" key="7">
    <source>
        <dbReference type="PROSITE" id="PS50113"/>
    </source>
</evidence>
<feature type="domain" description="PAS" evidence="6">
    <location>
        <begin position="483"/>
        <end position="529"/>
    </location>
</feature>
<keyword evidence="2" id="KW-1003">Cell membrane</keyword>
<accession>A0A1A8XQS3</accession>
<evidence type="ECO:0000256" key="1">
    <source>
        <dbReference type="ARBA" id="ARBA00004651"/>
    </source>
</evidence>
<dbReference type="Gene3D" id="3.30.450.20">
    <property type="entry name" value="PAS domain"/>
    <property type="match status" value="3"/>
</dbReference>
<evidence type="ECO:0000259" key="8">
    <source>
        <dbReference type="PROSITE" id="PS50887"/>
    </source>
</evidence>
<organism evidence="9 10">
    <name type="scientific">Candidatus Accumulibacter aalborgensis</name>
    <dbReference type="NCBI Taxonomy" id="1860102"/>
    <lineage>
        <taxon>Bacteria</taxon>
        <taxon>Pseudomonadati</taxon>
        <taxon>Pseudomonadota</taxon>
        <taxon>Betaproteobacteria</taxon>
        <taxon>Candidatus Accumulibacter</taxon>
    </lineage>
</organism>
<dbReference type="Pfam" id="PF00990">
    <property type="entry name" value="GGDEF"/>
    <property type="match status" value="1"/>
</dbReference>
<dbReference type="AlphaFoldDB" id="A0A1A8XQS3"/>
<dbReference type="Pfam" id="PF08447">
    <property type="entry name" value="PAS_3"/>
    <property type="match status" value="1"/>
</dbReference>
<evidence type="ECO:0000256" key="3">
    <source>
        <dbReference type="ARBA" id="ARBA00022692"/>
    </source>
</evidence>
<dbReference type="Pfam" id="PF02743">
    <property type="entry name" value="dCache_1"/>
    <property type="match status" value="1"/>
</dbReference>
<sequence length="778" mass="86898">MTRKQKIMFAFAMPALVAVAAVWLLVGRWHEQLAIERWSSDHRALVESIARVIEQELANDDELLAFTARLPEFSSLSAVDRVRPAINGIPGDVDVGKRRVLDALLAGANHHIAVAAVLLPNGDHYLAHPYKVQRSLRKYNLADRAYFREATRTRSRTVSDSIIGADGIPAVVIDIPLINREGELFAHLAGVVPLGHLSKMVGQAQIAPFDHAMLVDGQGLLIGHSLGEAAGDAVERRKVAHPLLEKMRISGQRTEFAVWSEASGSEWLGFAHRLDSGWTLILSRRLDEVMAEYATATRQITALVAVILLLTGSIGLIIAIRVTRRWEAADQELLAARDGLEKRVAERTADLTESQEKLRQSNDFYLTVLEHFPAMIWRSGLDARCDYFNATWLEFRGRSLAQEVGEGWVEGVHPDDRERCVSDYLRDFEARRAFSMEYRLQRRDGQYRWILDVGRPFFDLDGQFAGYLGACFDVSERHDAAEQLSLTASVFSHAREGILITDAEGIIVDVNAAFTTITGYSRADALGQTPAILMAGHQSQECYDAMWATVKQNGDWQGDIWNRKKNGELYAELLTFSAVPGEDDRTGHYLGIFSDITLHKEHEKRLEKLAHFDLLTDLPNRALLNDRLHMSIAAARRKETRLAICLLDLDGFKAVNDRFGHACGDRLLVEFAQRAVAILRESDTIARLGGDEFVILLNDLIDIEQGLEVVERVLDAARRSYELDGELVGVSGSAGITVFPDDGADPEVLLRHADQAMYLAKREGCNRYFLFDPLRAAE</sequence>
<dbReference type="InterPro" id="IPR052163">
    <property type="entry name" value="DGC-Regulatory_Protein"/>
</dbReference>
<dbReference type="PROSITE" id="PS50113">
    <property type="entry name" value="PAC"/>
    <property type="match status" value="2"/>
</dbReference>
<evidence type="ECO:0000256" key="5">
    <source>
        <dbReference type="ARBA" id="ARBA00023136"/>
    </source>
</evidence>
<evidence type="ECO:0000313" key="10">
    <source>
        <dbReference type="Proteomes" id="UP000199169"/>
    </source>
</evidence>
<dbReference type="SUPFAM" id="SSF55785">
    <property type="entry name" value="PYP-like sensor domain (PAS domain)"/>
    <property type="match status" value="2"/>
</dbReference>
<dbReference type="NCBIfam" id="TIGR00254">
    <property type="entry name" value="GGDEF"/>
    <property type="match status" value="1"/>
</dbReference>
<keyword evidence="5" id="KW-0472">Membrane</keyword>
<dbReference type="SMART" id="SM00091">
    <property type="entry name" value="PAS"/>
    <property type="match status" value="2"/>
</dbReference>
<evidence type="ECO:0000259" key="6">
    <source>
        <dbReference type="PROSITE" id="PS50112"/>
    </source>
</evidence>
<dbReference type="InterPro" id="IPR000014">
    <property type="entry name" value="PAS"/>
</dbReference>
<reference evidence="9 10" key="1">
    <citation type="submission" date="2016-06" db="EMBL/GenBank/DDBJ databases">
        <authorList>
            <person name="Kjaerup R.B."/>
            <person name="Dalgaard T.S."/>
            <person name="Juul-Madsen H.R."/>
        </authorList>
    </citation>
    <scope>NUCLEOTIDE SEQUENCE [LARGE SCALE GENOMIC DNA]</scope>
    <source>
        <strain evidence="9">3</strain>
    </source>
</reference>
<gene>
    <name evidence="9" type="ORF">ACCAA_350156</name>
</gene>
<dbReference type="FunFam" id="3.30.70.270:FF:000001">
    <property type="entry name" value="Diguanylate cyclase domain protein"/>
    <property type="match status" value="1"/>
</dbReference>
<dbReference type="Gene3D" id="3.30.70.270">
    <property type="match status" value="1"/>
</dbReference>
<evidence type="ECO:0000313" key="9">
    <source>
        <dbReference type="EMBL" id="SBT06802.1"/>
    </source>
</evidence>
<dbReference type="InterPro" id="IPR000160">
    <property type="entry name" value="GGDEF_dom"/>
</dbReference>
<dbReference type="InterPro" id="IPR001610">
    <property type="entry name" value="PAC"/>
</dbReference>
<dbReference type="SUPFAM" id="SSF55073">
    <property type="entry name" value="Nucleotide cyclase"/>
    <property type="match status" value="1"/>
</dbReference>
<protein>
    <submittedName>
        <fullName evidence="9">Putative PAS domain S-box/diguanylate cyclase (GGDEF) domain-containing protein</fullName>
    </submittedName>
</protein>
<dbReference type="GO" id="GO:0005886">
    <property type="term" value="C:plasma membrane"/>
    <property type="evidence" value="ECO:0007669"/>
    <property type="project" value="UniProtKB-SubCell"/>
</dbReference>
<dbReference type="InterPro" id="IPR013655">
    <property type="entry name" value="PAS_fold_3"/>
</dbReference>
<dbReference type="PANTHER" id="PTHR46663:SF3">
    <property type="entry name" value="SLL0267 PROTEIN"/>
    <property type="match status" value="1"/>
</dbReference>
<dbReference type="SMART" id="SM00086">
    <property type="entry name" value="PAC"/>
    <property type="match status" value="2"/>
</dbReference>
<keyword evidence="4" id="KW-1133">Transmembrane helix</keyword>
<keyword evidence="3" id="KW-0812">Transmembrane</keyword>
<dbReference type="EMBL" id="FLQX01000111">
    <property type="protein sequence ID" value="SBT06802.1"/>
    <property type="molecule type" value="Genomic_DNA"/>
</dbReference>
<name>A0A1A8XQS3_9PROT</name>
<dbReference type="Proteomes" id="UP000199169">
    <property type="component" value="Unassembled WGS sequence"/>
</dbReference>
<dbReference type="NCBIfam" id="TIGR00229">
    <property type="entry name" value="sensory_box"/>
    <property type="match status" value="2"/>
</dbReference>
<dbReference type="STRING" id="1860102.ACCAA_350156"/>
<feature type="domain" description="GGDEF" evidence="8">
    <location>
        <begin position="640"/>
        <end position="773"/>
    </location>
</feature>
<comment type="subcellular location">
    <subcellularLocation>
        <location evidence="1">Cell membrane</location>
        <topology evidence="1">Multi-pass membrane protein</topology>
    </subcellularLocation>
</comment>
<dbReference type="InterPro" id="IPR043128">
    <property type="entry name" value="Rev_trsase/Diguanyl_cyclase"/>
</dbReference>
<feature type="domain" description="PAC" evidence="7">
    <location>
        <begin position="434"/>
        <end position="486"/>
    </location>
</feature>
<dbReference type="InterPro" id="IPR000700">
    <property type="entry name" value="PAS-assoc_C"/>
</dbReference>
<keyword evidence="10" id="KW-1185">Reference proteome</keyword>
<dbReference type="InterPro" id="IPR033479">
    <property type="entry name" value="dCache_1"/>
</dbReference>
<dbReference type="RefSeq" id="WP_186407347.1">
    <property type="nucleotide sequence ID" value="NZ_FLQX01000111.1"/>
</dbReference>
<evidence type="ECO:0000256" key="4">
    <source>
        <dbReference type="ARBA" id="ARBA00022989"/>
    </source>
</evidence>
<dbReference type="PROSITE" id="PS50112">
    <property type="entry name" value="PAS"/>
    <property type="match status" value="1"/>
</dbReference>
<dbReference type="InterPro" id="IPR035965">
    <property type="entry name" value="PAS-like_dom_sf"/>
</dbReference>
<feature type="domain" description="PAC" evidence="7">
    <location>
        <begin position="554"/>
        <end position="608"/>
    </location>
</feature>
<dbReference type="FunFam" id="3.30.450.20:FF:000099">
    <property type="entry name" value="Sensory box sensor histidine kinase"/>
    <property type="match status" value="1"/>
</dbReference>
<dbReference type="InterPro" id="IPR029787">
    <property type="entry name" value="Nucleotide_cyclase"/>
</dbReference>
<evidence type="ECO:0000256" key="2">
    <source>
        <dbReference type="ARBA" id="ARBA00022475"/>
    </source>
</evidence>
<dbReference type="GO" id="GO:0003824">
    <property type="term" value="F:catalytic activity"/>
    <property type="evidence" value="ECO:0007669"/>
    <property type="project" value="UniProtKB-ARBA"/>
</dbReference>
<dbReference type="CDD" id="cd00130">
    <property type="entry name" value="PAS"/>
    <property type="match status" value="2"/>
</dbReference>
<dbReference type="PANTHER" id="PTHR46663">
    <property type="entry name" value="DIGUANYLATE CYCLASE DGCT-RELATED"/>
    <property type="match status" value="1"/>
</dbReference>
<proteinExistence type="predicted"/>
<dbReference type="Pfam" id="PF13426">
    <property type="entry name" value="PAS_9"/>
    <property type="match status" value="1"/>
</dbReference>
<dbReference type="PROSITE" id="PS50887">
    <property type="entry name" value="GGDEF"/>
    <property type="match status" value="1"/>
</dbReference>
<dbReference type="SMART" id="SM00267">
    <property type="entry name" value="GGDEF"/>
    <property type="match status" value="1"/>
</dbReference>
<dbReference type="CDD" id="cd01949">
    <property type="entry name" value="GGDEF"/>
    <property type="match status" value="1"/>
</dbReference>